<dbReference type="SMART" id="SM00014">
    <property type="entry name" value="acidPPc"/>
    <property type="match status" value="1"/>
</dbReference>
<keyword evidence="1" id="KW-0472">Membrane</keyword>
<dbReference type="SUPFAM" id="SSF48317">
    <property type="entry name" value="Acid phosphatase/Vanadium-dependent haloperoxidase"/>
    <property type="match status" value="1"/>
</dbReference>
<dbReference type="InterPro" id="IPR000326">
    <property type="entry name" value="PAP2/HPO"/>
</dbReference>
<comment type="caution">
    <text evidence="3">The sequence shown here is derived from an EMBL/GenBank/DDBJ whole genome shotgun (WGS) entry which is preliminary data.</text>
</comment>
<dbReference type="InterPro" id="IPR036938">
    <property type="entry name" value="PAP2/HPO_sf"/>
</dbReference>
<evidence type="ECO:0000259" key="2">
    <source>
        <dbReference type="SMART" id="SM00014"/>
    </source>
</evidence>
<feature type="transmembrane region" description="Helical" evidence="1">
    <location>
        <begin position="59"/>
        <end position="86"/>
    </location>
</feature>
<dbReference type="AlphaFoldDB" id="A0A1J5SUP8"/>
<keyword evidence="1" id="KW-0812">Transmembrane</keyword>
<proteinExistence type="predicted"/>
<feature type="transmembrane region" description="Helical" evidence="1">
    <location>
        <begin position="20"/>
        <end position="38"/>
    </location>
</feature>
<feature type="transmembrane region" description="Helical" evidence="1">
    <location>
        <begin position="195"/>
        <end position="218"/>
    </location>
</feature>
<evidence type="ECO:0000313" key="3">
    <source>
        <dbReference type="EMBL" id="OIR05324.1"/>
    </source>
</evidence>
<feature type="domain" description="Phosphatidic acid phosphatase type 2/haloperoxidase" evidence="2">
    <location>
        <begin position="95"/>
        <end position="214"/>
    </location>
</feature>
<accession>A0A1J5SUP8</accession>
<feature type="transmembrane region" description="Helical" evidence="1">
    <location>
        <begin position="173"/>
        <end position="189"/>
    </location>
</feature>
<organism evidence="3">
    <name type="scientific">mine drainage metagenome</name>
    <dbReference type="NCBI Taxonomy" id="410659"/>
    <lineage>
        <taxon>unclassified sequences</taxon>
        <taxon>metagenomes</taxon>
        <taxon>ecological metagenomes</taxon>
    </lineage>
</organism>
<dbReference type="EMBL" id="MLJW01000051">
    <property type="protein sequence ID" value="OIR05324.1"/>
    <property type="molecule type" value="Genomic_DNA"/>
</dbReference>
<protein>
    <submittedName>
        <fullName evidence="3">PAP2 superfamily protein</fullName>
    </submittedName>
</protein>
<dbReference type="Gene3D" id="1.20.144.10">
    <property type="entry name" value="Phosphatidic acid phosphatase type 2/haloperoxidase"/>
    <property type="match status" value="1"/>
</dbReference>
<dbReference type="Pfam" id="PF01569">
    <property type="entry name" value="PAP2"/>
    <property type="match status" value="1"/>
</dbReference>
<keyword evidence="1" id="KW-1133">Transmembrane helix</keyword>
<name>A0A1J5SUP8_9ZZZZ</name>
<feature type="transmembrane region" description="Helical" evidence="1">
    <location>
        <begin position="92"/>
        <end position="108"/>
    </location>
</feature>
<evidence type="ECO:0000256" key="1">
    <source>
        <dbReference type="SAM" id="Phobius"/>
    </source>
</evidence>
<gene>
    <name evidence="3" type="ORF">GALL_126360</name>
</gene>
<sequence>MVEPLGFPMDPRSSSFRRAWLLAFVSCVVLVVLSYLFVDRAASTWAHEHLHRPKVTESLTHLVDPLEPASVIGLMLAGLAAGLAGWRPGRHGRTFIAACLAIIVAVMFKNELKFVFGRTWPETWINGNPSWIGNHVFGFNFFHGGSGYESFPSGHTARMAALASVLWHRFPRFRSYAVAMVGLVAVALWGCDYHFVSDIIAGGFLGWACGVGAVALVCREDRKPPSGAPGSDKR</sequence>
<reference evidence="3" key="1">
    <citation type="submission" date="2016-10" db="EMBL/GenBank/DDBJ databases">
        <title>Sequence of Gallionella enrichment culture.</title>
        <authorList>
            <person name="Poehlein A."/>
            <person name="Muehling M."/>
            <person name="Daniel R."/>
        </authorList>
    </citation>
    <scope>NUCLEOTIDE SEQUENCE</scope>
</reference>